<dbReference type="SUPFAM" id="SSF46689">
    <property type="entry name" value="Homeodomain-like"/>
    <property type="match status" value="2"/>
</dbReference>
<dbReference type="PRINTS" id="PR00455">
    <property type="entry name" value="HTHTETR"/>
</dbReference>
<organism evidence="6 7">
    <name type="scientific">Mycobacterium gordonae</name>
    <dbReference type="NCBI Taxonomy" id="1778"/>
    <lineage>
        <taxon>Bacteria</taxon>
        <taxon>Bacillati</taxon>
        <taxon>Actinomycetota</taxon>
        <taxon>Actinomycetes</taxon>
        <taxon>Mycobacteriales</taxon>
        <taxon>Mycobacteriaceae</taxon>
        <taxon>Mycobacterium</taxon>
    </lineage>
</organism>
<dbReference type="InterPro" id="IPR001647">
    <property type="entry name" value="HTH_TetR"/>
</dbReference>
<evidence type="ECO:0000256" key="2">
    <source>
        <dbReference type="ARBA" id="ARBA00023125"/>
    </source>
</evidence>
<dbReference type="Gene3D" id="1.10.357.10">
    <property type="entry name" value="Tetracycline Repressor, domain 2"/>
    <property type="match status" value="2"/>
</dbReference>
<dbReference type="Pfam" id="PF00440">
    <property type="entry name" value="TetR_N"/>
    <property type="match status" value="2"/>
</dbReference>
<dbReference type="InterPro" id="IPR050109">
    <property type="entry name" value="HTH-type_TetR-like_transc_reg"/>
</dbReference>
<keyword evidence="1" id="KW-0805">Transcription regulation</keyword>
<evidence type="ECO:0000313" key="7">
    <source>
        <dbReference type="Proteomes" id="UP000093757"/>
    </source>
</evidence>
<dbReference type="RefSeq" id="WP_065135725.1">
    <property type="nucleotide sequence ID" value="NZ_MAEM01000408.1"/>
</dbReference>
<dbReference type="EMBL" id="MAEM01000408">
    <property type="protein sequence ID" value="OBR99916.1"/>
    <property type="molecule type" value="Genomic_DNA"/>
</dbReference>
<keyword evidence="2 4" id="KW-0238">DNA-binding</keyword>
<keyword evidence="3" id="KW-0804">Transcription</keyword>
<dbReference type="Proteomes" id="UP000093757">
    <property type="component" value="Unassembled WGS sequence"/>
</dbReference>
<dbReference type="GO" id="GO:0000976">
    <property type="term" value="F:transcription cis-regulatory region binding"/>
    <property type="evidence" value="ECO:0007669"/>
    <property type="project" value="TreeGrafter"/>
</dbReference>
<accession>A0A1A6BC21</accession>
<dbReference type="Gene3D" id="1.10.10.60">
    <property type="entry name" value="Homeodomain-like"/>
    <property type="match status" value="2"/>
</dbReference>
<dbReference type="PANTHER" id="PTHR30055">
    <property type="entry name" value="HTH-TYPE TRANSCRIPTIONAL REGULATOR RUTR"/>
    <property type="match status" value="1"/>
</dbReference>
<evidence type="ECO:0000256" key="4">
    <source>
        <dbReference type="PROSITE-ProRule" id="PRU00335"/>
    </source>
</evidence>
<name>A0A1A6BC21_MYCGO</name>
<protein>
    <recommendedName>
        <fullName evidence="5">HTH tetR-type domain-containing protein</fullName>
    </recommendedName>
</protein>
<dbReference type="SUPFAM" id="SSF48498">
    <property type="entry name" value="Tetracyclin repressor-like, C-terminal domain"/>
    <property type="match status" value="1"/>
</dbReference>
<feature type="DNA-binding region" description="H-T-H motif" evidence="4">
    <location>
        <begin position="233"/>
        <end position="252"/>
    </location>
</feature>
<evidence type="ECO:0000256" key="3">
    <source>
        <dbReference type="ARBA" id="ARBA00023163"/>
    </source>
</evidence>
<dbReference type="OrthoDB" id="4456617at2"/>
<feature type="DNA-binding region" description="H-T-H motif" evidence="4">
    <location>
        <begin position="37"/>
        <end position="56"/>
    </location>
</feature>
<proteinExistence type="predicted"/>
<dbReference type="InterPro" id="IPR041490">
    <property type="entry name" value="KstR2_TetR_C"/>
</dbReference>
<dbReference type="PANTHER" id="PTHR30055:SF234">
    <property type="entry name" value="HTH-TYPE TRANSCRIPTIONAL REGULATOR BETI"/>
    <property type="match status" value="1"/>
</dbReference>
<feature type="domain" description="HTH tetR-type" evidence="5">
    <location>
        <begin position="210"/>
        <end position="270"/>
    </location>
</feature>
<gene>
    <name evidence="6" type="ORF">A9W98_27820</name>
</gene>
<dbReference type="AlphaFoldDB" id="A0A1A6BC21"/>
<dbReference type="GO" id="GO:0003700">
    <property type="term" value="F:DNA-binding transcription factor activity"/>
    <property type="evidence" value="ECO:0007669"/>
    <property type="project" value="TreeGrafter"/>
</dbReference>
<evidence type="ECO:0000313" key="6">
    <source>
        <dbReference type="EMBL" id="OBR99916.1"/>
    </source>
</evidence>
<dbReference type="InterPro" id="IPR036271">
    <property type="entry name" value="Tet_transcr_reg_TetR-rel_C_sf"/>
</dbReference>
<dbReference type="Pfam" id="PF17932">
    <property type="entry name" value="TetR_C_24"/>
    <property type="match status" value="1"/>
</dbReference>
<comment type="caution">
    <text evidence="6">The sequence shown here is derived from an EMBL/GenBank/DDBJ whole genome shotgun (WGS) entry which is preliminary data.</text>
</comment>
<reference evidence="6 7" key="1">
    <citation type="submission" date="2016-06" db="EMBL/GenBank/DDBJ databases">
        <authorList>
            <person name="Kjaerup R.B."/>
            <person name="Dalgaard T.S."/>
            <person name="Juul-Madsen H.R."/>
        </authorList>
    </citation>
    <scope>NUCLEOTIDE SEQUENCE [LARGE SCALE GENOMIC DNA]</scope>
    <source>
        <strain evidence="6 7">1245752.6</strain>
    </source>
</reference>
<dbReference type="InterPro" id="IPR009057">
    <property type="entry name" value="Homeodomain-like_sf"/>
</dbReference>
<sequence>MTTVPRPERGTRPANRRDLILEAATELFCARGYEHVAVGDIAEAVAVGPSALYRHFSSKQELLEELVFNGLESFTAVVSGMAFTDAEQSLLDLAELAVTSRHIGILVEREARHLSGDTQTRLRAASQDLAGGLAEFLEAVRPDLDGDARDLFAWMILGVVVSPSFYQSDLSAKEQARLLAELTGRVLTAQAPVGFAMVEGRHRPTGLLPHSRREALLQKAIQLFAERRYASVGIEDVAASLGMAGPSVYGHFASKADLLATALSRGAAYLYMQASDVLAASNTAAAALSSLVSSYVEFALAHPALVDLLMTEVRNLPEPHRDAALAAQRTYVDEWVYLLRQFRPELSESVARLQVQAVLTLVNYVVRVRHIQSATGISTAVSGTCQHLLGLQGG</sequence>
<dbReference type="PROSITE" id="PS50977">
    <property type="entry name" value="HTH_TETR_2"/>
    <property type="match status" value="2"/>
</dbReference>
<evidence type="ECO:0000256" key="1">
    <source>
        <dbReference type="ARBA" id="ARBA00023015"/>
    </source>
</evidence>
<evidence type="ECO:0000259" key="5">
    <source>
        <dbReference type="PROSITE" id="PS50977"/>
    </source>
</evidence>
<feature type="domain" description="HTH tetR-type" evidence="5">
    <location>
        <begin position="14"/>
        <end position="74"/>
    </location>
</feature>